<reference evidence="1 2" key="1">
    <citation type="submission" date="2019-02" db="EMBL/GenBank/DDBJ databases">
        <title>Kribbella capetownensis sp. nov. and Kribbella speibonae sp. nov., isolated from soil.</title>
        <authorList>
            <person name="Curtis S.M."/>
            <person name="Norton I."/>
            <person name="Everest G.J."/>
            <person name="Meyers P.R."/>
        </authorList>
    </citation>
    <scope>NUCLEOTIDE SEQUENCE [LARGE SCALE GENOMIC DNA]</scope>
    <source>
        <strain evidence="1 2">KCTC 29219</strain>
    </source>
</reference>
<dbReference type="OrthoDB" id="3176965at2"/>
<comment type="caution">
    <text evidence="1">The sequence shown here is derived from an EMBL/GenBank/DDBJ whole genome shotgun (WGS) entry which is preliminary data.</text>
</comment>
<organism evidence="1 2">
    <name type="scientific">Kribbella soli</name>
    <dbReference type="NCBI Taxonomy" id="1124743"/>
    <lineage>
        <taxon>Bacteria</taxon>
        <taxon>Bacillati</taxon>
        <taxon>Actinomycetota</taxon>
        <taxon>Actinomycetes</taxon>
        <taxon>Propionibacteriales</taxon>
        <taxon>Kribbellaceae</taxon>
        <taxon>Kribbella</taxon>
    </lineage>
</organism>
<dbReference type="RefSeq" id="WP_131338286.1">
    <property type="nucleotide sequence ID" value="NZ_SJJZ01000002.1"/>
</dbReference>
<dbReference type="AlphaFoldDB" id="A0A4R0HDF9"/>
<protein>
    <submittedName>
        <fullName evidence="1">Transcriptional regulator</fullName>
    </submittedName>
</protein>
<name>A0A4R0HDF9_9ACTN</name>
<accession>A0A4R0HDF9</accession>
<gene>
    <name evidence="1" type="ORF">E0H45_16795</name>
</gene>
<sequence length="468" mass="51593">MTKDYGRPANADENRALVKSRLDELVDGNGPRETLTVDWRGTPKHLDVIQMPVGNLHFNPATHRVRAQRSYDAHRDELLEVDPWSSGSQAYLDSLLKAQPSDPSRRDPEFNELAESLSEYGQSEPGLVTHDGVLVNGNTRRAALLEIHGPNHPMRVAVLPASCDWQDIADIELSLQLRKEHRRDYSYINRLLAVQELVDAGAPLATIAATFRTTAARCRQDQWVLSCIEAMIARSDVDGARLSLISFEEHQEKLRELHRAYEKLQATNPEKAELLLESRMTAIILGFSKTDVRLIEPGFENQYLSAVLPADGAPKAAGGGVVIPGLGRSVKQESRSLVKAKALTDAALRARMVTSGVPDAVQSDSGPDLAKLRSAMDSAIERAGRDSRVRKRKQAAPKRLLDATADVNECVTDLAQSRATQSLDEEAFDDALLDLRKSLEALARETRKTVKDPGDGASWLLEEFGKGF</sequence>
<dbReference type="Proteomes" id="UP000292346">
    <property type="component" value="Unassembled WGS sequence"/>
</dbReference>
<evidence type="ECO:0000313" key="2">
    <source>
        <dbReference type="Proteomes" id="UP000292346"/>
    </source>
</evidence>
<proteinExistence type="predicted"/>
<dbReference type="EMBL" id="SJJZ01000002">
    <property type="protein sequence ID" value="TCC07624.1"/>
    <property type="molecule type" value="Genomic_DNA"/>
</dbReference>
<keyword evidence="2" id="KW-1185">Reference proteome</keyword>
<evidence type="ECO:0000313" key="1">
    <source>
        <dbReference type="EMBL" id="TCC07624.1"/>
    </source>
</evidence>